<keyword evidence="1" id="KW-0812">Transmembrane</keyword>
<feature type="transmembrane region" description="Helical" evidence="1">
    <location>
        <begin position="95"/>
        <end position="115"/>
    </location>
</feature>
<dbReference type="InterPro" id="IPR007163">
    <property type="entry name" value="VCA0040-like"/>
</dbReference>
<dbReference type="KEGG" id="rfo:REIFOR_00961"/>
<feature type="transmembrane region" description="Helical" evidence="1">
    <location>
        <begin position="227"/>
        <end position="245"/>
    </location>
</feature>
<feature type="transmembrane region" description="Helical" evidence="1">
    <location>
        <begin position="122"/>
        <end position="142"/>
    </location>
</feature>
<dbReference type="RefSeq" id="WP_100256492.1">
    <property type="nucleotide sequence ID" value="NZ_CP011797.1"/>
</dbReference>
<keyword evidence="1" id="KW-1133">Transmembrane helix</keyword>
<sequence length="287" mass="31605">MRKEQWLWLIKGAAMGAADAVPGVSGGTIALITGIYERFIGALASFRPSLWRFIRVGDFRGLWQAIDGRFLAFLGAGILVSLFSVLSLMDYLLSTAAPVVWSFFMGVILVSLWQLSRGRRWLWQDATLLMMGLAISLVFATASGMPVTVTPLTLVLGGMLAISAMLLPGISGSFMLVLLGLYPVVVEAVHERNLPIVLWVALGCAIGIISFSRFLQWLLHNWHERVISFMLGFVAGALVKVWPWQDSGRWFLPEQYSAVSGLENWLLLSVLSMILGVVIGNFMKNKA</sequence>
<feature type="transmembrane region" description="Helical" evidence="1">
    <location>
        <begin position="70"/>
        <end position="89"/>
    </location>
</feature>
<dbReference type="Proteomes" id="UP000229757">
    <property type="component" value="Chromosome"/>
</dbReference>
<evidence type="ECO:0000313" key="3">
    <source>
        <dbReference type="Proteomes" id="UP000229757"/>
    </source>
</evidence>
<keyword evidence="3" id="KW-1185">Reference proteome</keyword>
<dbReference type="PANTHER" id="PTHR37308">
    <property type="entry name" value="INTEGRAL MEMBRANE PROTEIN"/>
    <property type="match status" value="1"/>
</dbReference>
<dbReference type="Pfam" id="PF04018">
    <property type="entry name" value="VCA0040-like"/>
    <property type="match status" value="1"/>
</dbReference>
<dbReference type="PANTHER" id="PTHR37308:SF1">
    <property type="entry name" value="POLYPRENYL-PHOSPHATE TRANSPORTER"/>
    <property type="match status" value="1"/>
</dbReference>
<evidence type="ECO:0000313" key="2">
    <source>
        <dbReference type="EMBL" id="ATX76128.1"/>
    </source>
</evidence>
<keyword evidence="1" id="KW-0472">Membrane</keyword>
<accession>A0A2K8KMR4</accession>
<dbReference type="EMBL" id="CP011797">
    <property type="protein sequence ID" value="ATX76128.1"/>
    <property type="molecule type" value="Genomic_DNA"/>
</dbReference>
<name>A0A2K8KMR4_9GAMM</name>
<protein>
    <submittedName>
        <fullName evidence="2">Conserved hypothetical membrane protein</fullName>
    </submittedName>
</protein>
<organism evidence="2 3">
    <name type="scientific">Reinekea forsetii</name>
    <dbReference type="NCBI Taxonomy" id="1336806"/>
    <lineage>
        <taxon>Bacteria</taxon>
        <taxon>Pseudomonadati</taxon>
        <taxon>Pseudomonadota</taxon>
        <taxon>Gammaproteobacteria</taxon>
        <taxon>Oceanospirillales</taxon>
        <taxon>Saccharospirillaceae</taxon>
        <taxon>Reinekea</taxon>
    </lineage>
</organism>
<feature type="transmembrane region" description="Helical" evidence="1">
    <location>
        <begin position="196"/>
        <end position="215"/>
    </location>
</feature>
<feature type="transmembrane region" description="Helical" evidence="1">
    <location>
        <begin position="265"/>
        <end position="283"/>
    </location>
</feature>
<gene>
    <name evidence="2" type="ORF">REIFOR_00961</name>
</gene>
<reference evidence="2 3" key="1">
    <citation type="journal article" date="2017" name="Environ. Microbiol.">
        <title>Genomic and physiological analyses of 'Reinekea forsetii' reveal a versatile opportunistic lifestyle during spring algae blooms.</title>
        <authorList>
            <person name="Avci B."/>
            <person name="Hahnke R.L."/>
            <person name="Chafee M."/>
            <person name="Fischer T."/>
            <person name="Gruber-Vodicka H."/>
            <person name="Tegetmeyer H.E."/>
            <person name="Harder J."/>
            <person name="Fuchs B.M."/>
            <person name="Amann R.I."/>
            <person name="Teeling H."/>
        </authorList>
    </citation>
    <scope>NUCLEOTIDE SEQUENCE [LARGE SCALE GENOMIC DNA]</scope>
    <source>
        <strain evidence="2 3">Hel1_31_D35</strain>
    </source>
</reference>
<evidence type="ECO:0000256" key="1">
    <source>
        <dbReference type="SAM" id="Phobius"/>
    </source>
</evidence>
<proteinExistence type="predicted"/>
<dbReference type="AlphaFoldDB" id="A0A2K8KMR4"/>
<dbReference type="OrthoDB" id="9793746at2"/>